<feature type="domain" description="HTH marR-type" evidence="4">
    <location>
        <begin position="1"/>
        <end position="138"/>
    </location>
</feature>
<keyword evidence="1" id="KW-0805">Transcription regulation</keyword>
<keyword evidence="2" id="KW-0238">DNA-binding</keyword>
<dbReference type="Pfam" id="PF12802">
    <property type="entry name" value="MarR_2"/>
    <property type="match status" value="1"/>
</dbReference>
<dbReference type="PANTHER" id="PTHR42756">
    <property type="entry name" value="TRANSCRIPTIONAL REGULATOR, MARR"/>
    <property type="match status" value="1"/>
</dbReference>
<dbReference type="InterPro" id="IPR036388">
    <property type="entry name" value="WH-like_DNA-bd_sf"/>
</dbReference>
<evidence type="ECO:0000256" key="2">
    <source>
        <dbReference type="ARBA" id="ARBA00023125"/>
    </source>
</evidence>
<evidence type="ECO:0000259" key="4">
    <source>
        <dbReference type="PROSITE" id="PS50995"/>
    </source>
</evidence>
<dbReference type="OrthoDB" id="3231996at2"/>
<name>G5IEU7_9FIRM</name>
<dbReference type="PATRIC" id="fig|742737.3.peg.2045"/>
<dbReference type="Proteomes" id="UP000005384">
    <property type="component" value="Unassembled WGS sequence"/>
</dbReference>
<evidence type="ECO:0000256" key="3">
    <source>
        <dbReference type="ARBA" id="ARBA00023163"/>
    </source>
</evidence>
<comment type="caution">
    <text evidence="5">The sequence shown here is derived from an EMBL/GenBank/DDBJ whole genome shotgun (WGS) entry which is preliminary data.</text>
</comment>
<evidence type="ECO:0000313" key="5">
    <source>
        <dbReference type="EMBL" id="EHI59957.1"/>
    </source>
</evidence>
<reference evidence="5 6" key="1">
    <citation type="submission" date="2011-08" db="EMBL/GenBank/DDBJ databases">
        <title>The Genome Sequence of Clostridium hathewayi WAL-18680.</title>
        <authorList>
            <consortium name="The Broad Institute Genome Sequencing Platform"/>
            <person name="Earl A."/>
            <person name="Ward D."/>
            <person name="Feldgarden M."/>
            <person name="Gevers D."/>
            <person name="Finegold S.M."/>
            <person name="Summanen P.H."/>
            <person name="Molitoris D.R."/>
            <person name="Song M."/>
            <person name="Daigneault M."/>
            <person name="Allen-Vercoe E."/>
            <person name="Young S.K."/>
            <person name="Zeng Q."/>
            <person name="Gargeya S."/>
            <person name="Fitzgerald M."/>
            <person name="Haas B."/>
            <person name="Abouelleil A."/>
            <person name="Alvarado L."/>
            <person name="Arachchi H.M."/>
            <person name="Berlin A."/>
            <person name="Brown A."/>
            <person name="Chapman S.B."/>
            <person name="Chen Z."/>
            <person name="Dunbar C."/>
            <person name="Freedman E."/>
            <person name="Gearin G."/>
            <person name="Gellesch M."/>
            <person name="Goldberg J."/>
            <person name="Griggs A."/>
            <person name="Gujja S."/>
            <person name="Heiman D."/>
            <person name="Howarth C."/>
            <person name="Larson L."/>
            <person name="Lui A."/>
            <person name="MacDonald P.J.P."/>
            <person name="Montmayeur A."/>
            <person name="Murphy C."/>
            <person name="Neiman D."/>
            <person name="Pearson M."/>
            <person name="Priest M."/>
            <person name="Roberts A."/>
            <person name="Saif S."/>
            <person name="Shea T."/>
            <person name="Shenoy N."/>
            <person name="Sisk P."/>
            <person name="Stolte C."/>
            <person name="Sykes S."/>
            <person name="Wortman J."/>
            <person name="Nusbaum C."/>
            <person name="Birren B."/>
        </authorList>
    </citation>
    <scope>NUCLEOTIDE SEQUENCE [LARGE SCALE GENOMIC DNA]</scope>
    <source>
        <strain evidence="5 6">WAL-18680</strain>
    </source>
</reference>
<protein>
    <recommendedName>
        <fullName evidence="4">HTH marR-type domain-containing protein</fullName>
    </recommendedName>
</protein>
<proteinExistence type="predicted"/>
<evidence type="ECO:0000256" key="1">
    <source>
        <dbReference type="ARBA" id="ARBA00023015"/>
    </source>
</evidence>
<dbReference type="SUPFAM" id="SSF46785">
    <property type="entry name" value="Winged helix' DNA-binding domain"/>
    <property type="match status" value="1"/>
</dbReference>
<dbReference type="GO" id="GO:0003700">
    <property type="term" value="F:DNA-binding transcription factor activity"/>
    <property type="evidence" value="ECO:0007669"/>
    <property type="project" value="InterPro"/>
</dbReference>
<keyword evidence="3" id="KW-0804">Transcription</keyword>
<accession>G5IEU7</accession>
<dbReference type="InterPro" id="IPR000835">
    <property type="entry name" value="HTH_MarR-typ"/>
</dbReference>
<dbReference type="EMBL" id="ADLN01000040">
    <property type="protein sequence ID" value="EHI59957.1"/>
    <property type="molecule type" value="Genomic_DNA"/>
</dbReference>
<dbReference type="HOGENOM" id="CLU_083287_30_0_9"/>
<keyword evidence="6" id="KW-1185">Reference proteome</keyword>
<dbReference type="RefSeq" id="WP_006780004.1">
    <property type="nucleotide sequence ID" value="NZ_CP040506.1"/>
</dbReference>
<dbReference type="SMART" id="SM00347">
    <property type="entry name" value="HTH_MARR"/>
    <property type="match status" value="1"/>
</dbReference>
<organism evidence="5 6">
    <name type="scientific">Hungatella hathewayi WAL-18680</name>
    <dbReference type="NCBI Taxonomy" id="742737"/>
    <lineage>
        <taxon>Bacteria</taxon>
        <taxon>Bacillati</taxon>
        <taxon>Bacillota</taxon>
        <taxon>Clostridia</taxon>
        <taxon>Lachnospirales</taxon>
        <taxon>Lachnospiraceae</taxon>
        <taxon>Hungatella</taxon>
    </lineage>
</organism>
<dbReference type="PROSITE" id="PS50995">
    <property type="entry name" value="HTH_MARR_2"/>
    <property type="match status" value="1"/>
</dbReference>
<dbReference type="InterPro" id="IPR036390">
    <property type="entry name" value="WH_DNA-bd_sf"/>
</dbReference>
<dbReference type="Gene3D" id="1.10.10.10">
    <property type="entry name" value="Winged helix-like DNA-binding domain superfamily/Winged helix DNA-binding domain"/>
    <property type="match status" value="1"/>
</dbReference>
<sequence>MKNSVQEQRAELVRLDKQQDELYHRCAVHLGISDTAFWVMYFLCDFEEVYTQNALAELWCLPKQTVNSAINNLVKEGYVYLEQMAAARNSKAICLTEKGTEFCQKYIVPVLNAELKAFSQMTEEERCLFLSLTEKQHLIFAEELNHLFEMKGSDTP</sequence>
<dbReference type="PANTHER" id="PTHR42756:SF1">
    <property type="entry name" value="TRANSCRIPTIONAL REPRESSOR OF EMRAB OPERON"/>
    <property type="match status" value="1"/>
</dbReference>
<dbReference type="AlphaFoldDB" id="G5IEU7"/>
<gene>
    <name evidence="5" type="ORF">HMPREF9473_02024</name>
</gene>
<evidence type="ECO:0000313" key="6">
    <source>
        <dbReference type="Proteomes" id="UP000005384"/>
    </source>
</evidence>
<dbReference type="GO" id="GO:0003677">
    <property type="term" value="F:DNA binding"/>
    <property type="evidence" value="ECO:0007669"/>
    <property type="project" value="UniProtKB-KW"/>
</dbReference>